<organism evidence="1">
    <name type="scientific">marine sediment metagenome</name>
    <dbReference type="NCBI Taxonomy" id="412755"/>
    <lineage>
        <taxon>unclassified sequences</taxon>
        <taxon>metagenomes</taxon>
        <taxon>ecological metagenomes</taxon>
    </lineage>
</organism>
<sequence length="67" mass="7841">MNMYHSSIYAQAREVDKKLRLPDLLSYEKRSLLGRKLGLQIQVQASPSMRADLKRRALQRKQQAIWG</sequence>
<reference evidence="1" key="1">
    <citation type="journal article" date="2015" name="Nature">
        <title>Complex archaea that bridge the gap between prokaryotes and eukaryotes.</title>
        <authorList>
            <person name="Spang A."/>
            <person name="Saw J.H."/>
            <person name="Jorgensen S.L."/>
            <person name="Zaremba-Niedzwiedzka K."/>
            <person name="Martijn J."/>
            <person name="Lind A.E."/>
            <person name="van Eijk R."/>
            <person name="Schleper C."/>
            <person name="Guy L."/>
            <person name="Ettema T.J."/>
        </authorList>
    </citation>
    <scope>NUCLEOTIDE SEQUENCE</scope>
</reference>
<name>A0A0F9FLN7_9ZZZZ</name>
<dbReference type="EMBL" id="LAZR01020879">
    <property type="protein sequence ID" value="KKL87274.1"/>
    <property type="molecule type" value="Genomic_DNA"/>
</dbReference>
<accession>A0A0F9FLN7</accession>
<evidence type="ECO:0000313" key="1">
    <source>
        <dbReference type="EMBL" id="KKL87274.1"/>
    </source>
</evidence>
<gene>
    <name evidence="1" type="ORF">LCGC14_1936390</name>
</gene>
<comment type="caution">
    <text evidence="1">The sequence shown here is derived from an EMBL/GenBank/DDBJ whole genome shotgun (WGS) entry which is preliminary data.</text>
</comment>
<dbReference type="AlphaFoldDB" id="A0A0F9FLN7"/>
<protein>
    <submittedName>
        <fullName evidence="1">Uncharacterized protein</fullName>
    </submittedName>
</protein>
<proteinExistence type="predicted"/>